<name>A0AAV2TP59_CALDB</name>
<evidence type="ECO:0000256" key="2">
    <source>
        <dbReference type="ARBA" id="ARBA00022490"/>
    </source>
</evidence>
<dbReference type="Proteomes" id="UP001497525">
    <property type="component" value="Unassembled WGS sequence"/>
</dbReference>
<keyword evidence="5" id="KW-0206">Cytoskeleton</keyword>
<dbReference type="GO" id="GO:0030317">
    <property type="term" value="P:flagellated sperm motility"/>
    <property type="evidence" value="ECO:0007669"/>
    <property type="project" value="InterPro"/>
</dbReference>
<evidence type="ECO:0000256" key="5">
    <source>
        <dbReference type="ARBA" id="ARBA00023212"/>
    </source>
</evidence>
<comment type="subcellular location">
    <subcellularLocation>
        <location evidence="1">Cytoplasm</location>
        <location evidence="1">Cytoskeleton</location>
        <location evidence="1">Flagellum axoneme</location>
    </subcellularLocation>
</comment>
<dbReference type="Pfam" id="PF22595">
    <property type="entry name" value="CFAP107"/>
    <property type="match status" value="1"/>
</dbReference>
<keyword evidence="2" id="KW-0963">Cytoplasm</keyword>
<dbReference type="AlphaFoldDB" id="A0AAV2TP59"/>
<evidence type="ECO:0000313" key="9">
    <source>
        <dbReference type="EMBL" id="CAL5138257.1"/>
    </source>
</evidence>
<keyword evidence="3" id="KW-0282">Flagellum</keyword>
<keyword evidence="4" id="KW-0969">Cilium</keyword>
<dbReference type="PANTHER" id="PTHR31180">
    <property type="entry name" value="CILIA- AND FLAGELLA-ASSOCIATED PROTEIN 107-RELATED"/>
    <property type="match status" value="1"/>
</dbReference>
<dbReference type="EMBL" id="CAXLJL010000489">
    <property type="protein sequence ID" value="CAL5138257.1"/>
    <property type="molecule type" value="Genomic_DNA"/>
</dbReference>
<organism evidence="9 10">
    <name type="scientific">Calicophoron daubneyi</name>
    <name type="common">Rumen fluke</name>
    <name type="synonym">Paramphistomum daubneyi</name>
    <dbReference type="NCBI Taxonomy" id="300641"/>
    <lineage>
        <taxon>Eukaryota</taxon>
        <taxon>Metazoa</taxon>
        <taxon>Spiralia</taxon>
        <taxon>Lophotrochozoa</taxon>
        <taxon>Platyhelminthes</taxon>
        <taxon>Trematoda</taxon>
        <taxon>Digenea</taxon>
        <taxon>Plagiorchiida</taxon>
        <taxon>Pronocephalata</taxon>
        <taxon>Paramphistomoidea</taxon>
        <taxon>Paramphistomidae</taxon>
        <taxon>Calicophoron</taxon>
    </lineage>
</organism>
<dbReference type="InterPro" id="IPR054709">
    <property type="entry name" value="CFAP107"/>
</dbReference>
<comment type="subunit">
    <text evidence="8">Microtubule inner protein component of sperm flagellar doublet microtubules.</text>
</comment>
<comment type="function">
    <text evidence="7">Microtubule inner protein (MIP) part of the dynein-decorated doublet microtubules (DMTs) in cilia axoneme, which is required for motile cilia beating.</text>
</comment>
<evidence type="ECO:0000256" key="8">
    <source>
        <dbReference type="ARBA" id="ARBA00046435"/>
    </source>
</evidence>
<dbReference type="InterPro" id="IPR037662">
    <property type="entry name" value="CFAP68/107"/>
</dbReference>
<evidence type="ECO:0000313" key="10">
    <source>
        <dbReference type="Proteomes" id="UP001497525"/>
    </source>
</evidence>
<evidence type="ECO:0000256" key="3">
    <source>
        <dbReference type="ARBA" id="ARBA00022846"/>
    </source>
</evidence>
<evidence type="ECO:0000256" key="7">
    <source>
        <dbReference type="ARBA" id="ARBA00035003"/>
    </source>
</evidence>
<reference evidence="9" key="1">
    <citation type="submission" date="2024-06" db="EMBL/GenBank/DDBJ databases">
        <authorList>
            <person name="Liu X."/>
            <person name="Lenzi L."/>
            <person name="Haldenby T S."/>
            <person name="Uol C."/>
        </authorList>
    </citation>
    <scope>NUCLEOTIDE SEQUENCE</scope>
</reference>
<comment type="caution">
    <text evidence="9">The sequence shown here is derived from an EMBL/GenBank/DDBJ whole genome shotgun (WGS) entry which is preliminary data.</text>
</comment>
<evidence type="ECO:0000256" key="1">
    <source>
        <dbReference type="ARBA" id="ARBA00004611"/>
    </source>
</evidence>
<dbReference type="GO" id="GO:0005879">
    <property type="term" value="C:axonemal microtubule"/>
    <property type="evidence" value="ECO:0007669"/>
    <property type="project" value="TreeGrafter"/>
</dbReference>
<proteinExistence type="predicted"/>
<keyword evidence="6" id="KW-0966">Cell projection</keyword>
<gene>
    <name evidence="9" type="ORF">CDAUBV1_LOCUS12861</name>
</gene>
<dbReference type="PANTHER" id="PTHR31180:SF2">
    <property type="entry name" value="CILIA- AND FLAGELLA-ASSOCIATED PROTEIN 107"/>
    <property type="match status" value="1"/>
</dbReference>
<evidence type="ECO:0000256" key="6">
    <source>
        <dbReference type="ARBA" id="ARBA00023273"/>
    </source>
</evidence>
<sequence>MNFGEPPKHEYSPRVMIGNWFEERLKYLKDDKHRIETTYRKNFTGEGTLKSYVPDVIFRRKIWLRNEGIGSELIRQERKHLEGRFITSYDQEFGNRKREGINYLPPLRTWSSRDLCWKPEKSDYPIIGSPTNWGLLEKKREVWKDDRREKWIKAFKSSYQHDYTQKQRLDPL</sequence>
<accession>A0AAV2TP59</accession>
<protein>
    <submittedName>
        <fullName evidence="9">Uncharacterized protein</fullName>
    </submittedName>
</protein>
<evidence type="ECO:0000256" key="4">
    <source>
        <dbReference type="ARBA" id="ARBA00023069"/>
    </source>
</evidence>